<dbReference type="AlphaFoldDB" id="A0AAW8EHC2"/>
<sequence>MTDTVETQAGDGVENASACDDFANLEDKGSTLFVRVKRINGERSVPVLIARAALEAHFGAGQGEKDLAHAYLANLAAINTKVLELAPAGDVYTDTNPMLLGTPAATQSAPLMATQTAPPWPR</sequence>
<reference evidence="2" key="1">
    <citation type="submission" date="2023-07" db="EMBL/GenBank/DDBJ databases">
        <title>Sorghum-associated microbial communities from plants grown in Nebraska, USA.</title>
        <authorList>
            <person name="Schachtman D."/>
        </authorList>
    </citation>
    <scope>NUCLEOTIDE SEQUENCE</scope>
    <source>
        <strain evidence="2">DS3315</strain>
    </source>
</reference>
<comment type="caution">
    <text evidence="2">The sequence shown here is derived from an EMBL/GenBank/DDBJ whole genome shotgun (WGS) entry which is preliminary data.</text>
</comment>
<dbReference type="RefSeq" id="WP_307594211.1">
    <property type="nucleotide sequence ID" value="NZ_JAUSRV010000007.1"/>
</dbReference>
<name>A0AAW8EHC2_VARPD</name>
<protein>
    <recommendedName>
        <fullName evidence="4">DUF1488 family protein</fullName>
    </recommendedName>
</protein>
<accession>A0AAW8EHC2</accession>
<proteinExistence type="predicted"/>
<evidence type="ECO:0000313" key="3">
    <source>
        <dbReference type="Proteomes" id="UP001224845"/>
    </source>
</evidence>
<feature type="compositionally biased region" description="Polar residues" evidence="1">
    <location>
        <begin position="104"/>
        <end position="122"/>
    </location>
</feature>
<gene>
    <name evidence="2" type="ORF">J2W39_002931</name>
</gene>
<organism evidence="2 3">
    <name type="scientific">Variovorax paradoxus</name>
    <dbReference type="NCBI Taxonomy" id="34073"/>
    <lineage>
        <taxon>Bacteria</taxon>
        <taxon>Pseudomonadati</taxon>
        <taxon>Pseudomonadota</taxon>
        <taxon>Betaproteobacteria</taxon>
        <taxon>Burkholderiales</taxon>
        <taxon>Comamonadaceae</taxon>
        <taxon>Variovorax</taxon>
    </lineage>
</organism>
<evidence type="ECO:0000313" key="2">
    <source>
        <dbReference type="EMBL" id="MDP9971689.1"/>
    </source>
</evidence>
<evidence type="ECO:0008006" key="4">
    <source>
        <dbReference type="Google" id="ProtNLM"/>
    </source>
</evidence>
<evidence type="ECO:0000256" key="1">
    <source>
        <dbReference type="SAM" id="MobiDB-lite"/>
    </source>
</evidence>
<dbReference type="EMBL" id="JAUSRV010000007">
    <property type="protein sequence ID" value="MDP9971689.1"/>
    <property type="molecule type" value="Genomic_DNA"/>
</dbReference>
<feature type="region of interest" description="Disordered" evidence="1">
    <location>
        <begin position="103"/>
        <end position="122"/>
    </location>
</feature>
<dbReference type="Proteomes" id="UP001224845">
    <property type="component" value="Unassembled WGS sequence"/>
</dbReference>